<gene>
    <name evidence="13" type="ORF">SAMN04488082_12136</name>
</gene>
<dbReference type="InterPro" id="IPR050299">
    <property type="entry name" value="YjjX_NTPase"/>
</dbReference>
<evidence type="ECO:0000256" key="6">
    <source>
        <dbReference type="ARBA" id="ARBA00022842"/>
    </source>
</evidence>
<dbReference type="GO" id="GO:0009117">
    <property type="term" value="P:nucleotide metabolic process"/>
    <property type="evidence" value="ECO:0007669"/>
    <property type="project" value="UniProtKB-KW"/>
</dbReference>
<evidence type="ECO:0000313" key="13">
    <source>
        <dbReference type="EMBL" id="SFK35577.1"/>
    </source>
</evidence>
<evidence type="ECO:0000256" key="4">
    <source>
        <dbReference type="ARBA" id="ARBA00022741"/>
    </source>
</evidence>
<dbReference type="GO" id="GO:0103023">
    <property type="term" value="F:ITPase activity"/>
    <property type="evidence" value="ECO:0007669"/>
    <property type="project" value="UniProtKB-EC"/>
</dbReference>
<comment type="cofactor">
    <cofactor evidence="1">
        <name>Mn(2+)</name>
        <dbReference type="ChEBI" id="CHEBI:29035"/>
    </cofactor>
</comment>
<evidence type="ECO:0000256" key="3">
    <source>
        <dbReference type="ARBA" id="ARBA00022723"/>
    </source>
</evidence>
<dbReference type="Gene3D" id="3.90.950.10">
    <property type="match status" value="1"/>
</dbReference>
<keyword evidence="7" id="KW-0546">Nucleotide metabolism</keyword>
<dbReference type="Pfam" id="PF01931">
    <property type="entry name" value="NTPase_I-T"/>
    <property type="match status" value="1"/>
</dbReference>
<proteinExistence type="predicted"/>
<dbReference type="OrthoDB" id="3822580at2"/>
<feature type="domain" description="Non-canonical purine NTP phosphatase/PRRC1" evidence="12">
    <location>
        <begin position="26"/>
        <end position="188"/>
    </location>
</feature>
<dbReference type="NCBIfam" id="TIGR00258">
    <property type="entry name" value="inosine/xanthosine triphosphatase"/>
    <property type="match status" value="1"/>
</dbReference>
<evidence type="ECO:0000256" key="7">
    <source>
        <dbReference type="ARBA" id="ARBA00023080"/>
    </source>
</evidence>
<reference evidence="14" key="1">
    <citation type="submission" date="2016-10" db="EMBL/GenBank/DDBJ databases">
        <authorList>
            <person name="Varghese N."/>
            <person name="Submissions S."/>
        </authorList>
    </citation>
    <scope>NUCLEOTIDE SEQUENCE [LARGE SCALE GENOMIC DNA]</scope>
    <source>
        <strain evidence="14">DSM 5918</strain>
    </source>
</reference>
<dbReference type="PANTHER" id="PTHR34699:SF2">
    <property type="entry name" value="NON-CANONICAL PURINE NTP PHOSPHATASE_PRRC1 DOMAIN-CONTAINING PROTEIN"/>
    <property type="match status" value="1"/>
</dbReference>
<evidence type="ECO:0000256" key="11">
    <source>
        <dbReference type="ARBA" id="ARBA00048781"/>
    </source>
</evidence>
<evidence type="ECO:0000259" key="12">
    <source>
        <dbReference type="Pfam" id="PF01931"/>
    </source>
</evidence>
<accession>A0A1I3YUK2</accession>
<comment type="catalytic activity">
    <reaction evidence="11">
        <text>XTP + H2O = XDP + phosphate + H(+)</text>
        <dbReference type="Rhea" id="RHEA:28406"/>
        <dbReference type="ChEBI" id="CHEBI:15377"/>
        <dbReference type="ChEBI" id="CHEBI:15378"/>
        <dbReference type="ChEBI" id="CHEBI:43474"/>
        <dbReference type="ChEBI" id="CHEBI:59884"/>
        <dbReference type="ChEBI" id="CHEBI:61314"/>
        <dbReference type="EC" id="3.6.1.73"/>
    </reaction>
</comment>
<dbReference type="PANTHER" id="PTHR34699">
    <property type="match status" value="1"/>
</dbReference>
<dbReference type="EMBL" id="FORX01000021">
    <property type="protein sequence ID" value="SFK35577.1"/>
    <property type="molecule type" value="Genomic_DNA"/>
</dbReference>
<organism evidence="13 14">
    <name type="scientific">Desulfomicrobium apsheronum</name>
    <dbReference type="NCBI Taxonomy" id="52560"/>
    <lineage>
        <taxon>Bacteria</taxon>
        <taxon>Pseudomonadati</taxon>
        <taxon>Thermodesulfobacteriota</taxon>
        <taxon>Desulfovibrionia</taxon>
        <taxon>Desulfovibrionales</taxon>
        <taxon>Desulfomicrobiaceae</taxon>
        <taxon>Desulfomicrobium</taxon>
    </lineage>
</organism>
<evidence type="ECO:0000256" key="1">
    <source>
        <dbReference type="ARBA" id="ARBA00001936"/>
    </source>
</evidence>
<keyword evidence="5" id="KW-0378">Hydrolase</keyword>
<dbReference type="STRING" id="52560.SAMN04488082_12136"/>
<dbReference type="AlphaFoldDB" id="A0A1I3YUK2"/>
<keyword evidence="6" id="KW-0460">Magnesium</keyword>
<dbReference type="InterPro" id="IPR002786">
    <property type="entry name" value="Non_canon_purine_NTPase"/>
</dbReference>
<keyword evidence="3" id="KW-0479">Metal-binding</keyword>
<keyword evidence="14" id="KW-1185">Reference proteome</keyword>
<name>A0A1I3YUK2_9BACT</name>
<dbReference type="Proteomes" id="UP000198635">
    <property type="component" value="Unassembled WGS sequence"/>
</dbReference>
<dbReference type="InterPro" id="IPR026533">
    <property type="entry name" value="NTPase/PRRC1"/>
</dbReference>
<keyword evidence="8" id="KW-0464">Manganese</keyword>
<dbReference type="EC" id="3.6.1.73" evidence="9"/>
<evidence type="ECO:0000256" key="2">
    <source>
        <dbReference type="ARBA" id="ARBA00001946"/>
    </source>
</evidence>
<comment type="cofactor">
    <cofactor evidence="2">
        <name>Mg(2+)</name>
        <dbReference type="ChEBI" id="CHEBI:18420"/>
    </cofactor>
</comment>
<dbReference type="InterPro" id="IPR029001">
    <property type="entry name" value="ITPase-like_fam"/>
</dbReference>
<evidence type="ECO:0000256" key="9">
    <source>
        <dbReference type="ARBA" id="ARBA00038901"/>
    </source>
</evidence>
<sequence length="191" mass="20290">MPGHHVLIRDSQIGQGGDAPLVIRVGSLNPVKLGAIREVMLGPFPLARFEPVSAPSEVPDQPLGIEETLRGAKNRARNAFAGCTLSVALESGLIEVPGSNTGYMNLTACAIYDGREMYLGLGPAFELPPEVTRLVVVEGLELDPAVRRAGLTENERIGYAQGIIGVLSGGRVTRMDYSRPAVSMALVRMGL</sequence>
<protein>
    <recommendedName>
        <fullName evidence="9">inosine/xanthosine triphosphatase</fullName>
        <ecNumber evidence="9">3.6.1.73</ecNumber>
    </recommendedName>
</protein>
<dbReference type="GO" id="GO:0006772">
    <property type="term" value="P:thiamine metabolic process"/>
    <property type="evidence" value="ECO:0007669"/>
    <property type="project" value="TreeGrafter"/>
</dbReference>
<evidence type="ECO:0000256" key="5">
    <source>
        <dbReference type="ARBA" id="ARBA00022801"/>
    </source>
</evidence>
<evidence type="ECO:0000313" key="14">
    <source>
        <dbReference type="Proteomes" id="UP000198635"/>
    </source>
</evidence>
<dbReference type="SUPFAM" id="SSF52972">
    <property type="entry name" value="ITPase-like"/>
    <property type="match status" value="1"/>
</dbReference>
<keyword evidence="4" id="KW-0547">Nucleotide-binding</keyword>
<comment type="catalytic activity">
    <reaction evidence="10">
        <text>ITP + H2O = IDP + phosphate + H(+)</text>
        <dbReference type="Rhea" id="RHEA:28330"/>
        <dbReference type="ChEBI" id="CHEBI:15377"/>
        <dbReference type="ChEBI" id="CHEBI:15378"/>
        <dbReference type="ChEBI" id="CHEBI:43474"/>
        <dbReference type="ChEBI" id="CHEBI:58280"/>
        <dbReference type="ChEBI" id="CHEBI:61402"/>
        <dbReference type="EC" id="3.6.1.73"/>
    </reaction>
</comment>
<evidence type="ECO:0000256" key="10">
    <source>
        <dbReference type="ARBA" id="ARBA00048174"/>
    </source>
</evidence>
<dbReference type="GO" id="GO:0046872">
    <property type="term" value="F:metal ion binding"/>
    <property type="evidence" value="ECO:0007669"/>
    <property type="project" value="UniProtKB-KW"/>
</dbReference>
<dbReference type="GO" id="GO:0000166">
    <property type="term" value="F:nucleotide binding"/>
    <property type="evidence" value="ECO:0007669"/>
    <property type="project" value="UniProtKB-KW"/>
</dbReference>
<evidence type="ECO:0000256" key="8">
    <source>
        <dbReference type="ARBA" id="ARBA00023211"/>
    </source>
</evidence>
<dbReference type="RefSeq" id="WP_092378342.1">
    <property type="nucleotide sequence ID" value="NZ_FORX01000021.1"/>
</dbReference>